<keyword evidence="1" id="KW-1133">Transmembrane helix</keyword>
<name>A0A8J3T8V6_9ACTN</name>
<feature type="transmembrane region" description="Helical" evidence="1">
    <location>
        <begin position="77"/>
        <end position="94"/>
    </location>
</feature>
<keyword evidence="3" id="KW-1185">Reference proteome</keyword>
<keyword evidence="1" id="KW-0812">Transmembrane</keyword>
<keyword evidence="1" id="KW-0472">Membrane</keyword>
<evidence type="ECO:0000256" key="1">
    <source>
        <dbReference type="SAM" id="Phobius"/>
    </source>
</evidence>
<sequence length="138" mass="14699">MTEPPVPAEASDPRDDPAPLGETVGLLVLSAIAIMLFAWLVGETDGEGPAPLKLVLFGPLGLVFFEVMTNEVWWRRWWGAIPGAAAGLVLYFEGRATLEDIVGASWATPVAYVLAWACFGAVFALASRVPLGRRTSSA</sequence>
<dbReference type="EMBL" id="BOOK01000036">
    <property type="protein sequence ID" value="GII03049.1"/>
    <property type="molecule type" value="Genomic_DNA"/>
</dbReference>
<dbReference type="AlphaFoldDB" id="A0A8J3T8V6"/>
<evidence type="ECO:0000313" key="2">
    <source>
        <dbReference type="EMBL" id="GII03049.1"/>
    </source>
</evidence>
<organism evidence="2 3">
    <name type="scientific">Planobispora takensis</name>
    <dbReference type="NCBI Taxonomy" id="1367882"/>
    <lineage>
        <taxon>Bacteria</taxon>
        <taxon>Bacillati</taxon>
        <taxon>Actinomycetota</taxon>
        <taxon>Actinomycetes</taxon>
        <taxon>Streptosporangiales</taxon>
        <taxon>Streptosporangiaceae</taxon>
        <taxon>Planobispora</taxon>
    </lineage>
</organism>
<feature type="transmembrane region" description="Helical" evidence="1">
    <location>
        <begin position="24"/>
        <end position="42"/>
    </location>
</feature>
<dbReference type="RefSeq" id="WP_203877351.1">
    <property type="nucleotide sequence ID" value="NZ_BOOK01000036.1"/>
</dbReference>
<feature type="transmembrane region" description="Helical" evidence="1">
    <location>
        <begin position="106"/>
        <end position="126"/>
    </location>
</feature>
<gene>
    <name evidence="2" type="ORF">Pta02_50570</name>
</gene>
<accession>A0A8J3T8V6</accession>
<evidence type="ECO:0000313" key="3">
    <source>
        <dbReference type="Proteomes" id="UP000634476"/>
    </source>
</evidence>
<dbReference type="Proteomes" id="UP000634476">
    <property type="component" value="Unassembled WGS sequence"/>
</dbReference>
<protein>
    <submittedName>
        <fullName evidence="2">Uncharacterized protein</fullName>
    </submittedName>
</protein>
<proteinExistence type="predicted"/>
<reference evidence="2" key="1">
    <citation type="submission" date="2021-01" db="EMBL/GenBank/DDBJ databases">
        <title>Whole genome shotgun sequence of Planobispora takensis NBRC 109077.</title>
        <authorList>
            <person name="Komaki H."/>
            <person name="Tamura T."/>
        </authorList>
    </citation>
    <scope>NUCLEOTIDE SEQUENCE</scope>
    <source>
        <strain evidence="2">NBRC 109077</strain>
    </source>
</reference>
<comment type="caution">
    <text evidence="2">The sequence shown here is derived from an EMBL/GenBank/DDBJ whole genome shotgun (WGS) entry which is preliminary data.</text>
</comment>